<comment type="caution">
    <text evidence="3">The sequence shown here is derived from an EMBL/GenBank/DDBJ whole genome shotgun (WGS) entry which is preliminary data.</text>
</comment>
<dbReference type="Proteomes" id="UP000307749">
    <property type="component" value="Unassembled WGS sequence"/>
</dbReference>
<gene>
    <name evidence="3" type="ORF">B1806_03190</name>
</gene>
<dbReference type="InterPro" id="IPR057727">
    <property type="entry name" value="WCX_dom"/>
</dbReference>
<sequence length="349" mass="39347">MLVWTLLLLQHRALAAQGRRMAGHTQTLYRQWLVLQMIPRAPRKVSAREIVQRLRAEGQDATKRTVERDLIALSAIFPLQADERAKPYGWSFDHAAPGFSLPGMSPLQAIVLRLARSHLGRLLPAHLDEALQPYFRQAEQVLAGVGRDGHRFDWDRHVAVVEPTPPLLPPDIDGAVLETVHVALDRGQRLHLTYDSRSQQKTLCYTVNPLGLVYRGAVGYLVATIVPYDDPRQLALHRIRAAESLDETATHPADFDLRAYARSGAFGFLDEGPIELVLRMQRPAAQHLYETPLSTDQRIDDDGPDHVRIRATVNLTSQLRWWILGFGGQVEVLAPLRLRELIIQDRSTP</sequence>
<dbReference type="InterPro" id="IPR051534">
    <property type="entry name" value="CBASS_pafABC_assoc_protein"/>
</dbReference>
<dbReference type="InterPro" id="IPR026881">
    <property type="entry name" value="WYL_dom"/>
</dbReference>
<dbReference type="PANTHER" id="PTHR34580">
    <property type="match status" value="1"/>
</dbReference>
<dbReference type="PANTHER" id="PTHR34580:SF1">
    <property type="entry name" value="PROTEIN PAFC"/>
    <property type="match status" value="1"/>
</dbReference>
<protein>
    <submittedName>
        <fullName evidence="3">Uncharacterized protein</fullName>
    </submittedName>
</protein>
<evidence type="ECO:0000259" key="2">
    <source>
        <dbReference type="Pfam" id="PF25583"/>
    </source>
</evidence>
<dbReference type="AlphaFoldDB" id="A0A4S3KTH8"/>
<dbReference type="Pfam" id="PF25583">
    <property type="entry name" value="WCX"/>
    <property type="match status" value="1"/>
</dbReference>
<keyword evidence="4" id="KW-1185">Reference proteome</keyword>
<organism evidence="3 4">
    <name type="scientific">Metallibacterium scheffleri</name>
    <dbReference type="NCBI Taxonomy" id="993689"/>
    <lineage>
        <taxon>Bacteria</taxon>
        <taxon>Pseudomonadati</taxon>
        <taxon>Pseudomonadota</taxon>
        <taxon>Gammaproteobacteria</taxon>
        <taxon>Lysobacterales</taxon>
        <taxon>Rhodanobacteraceae</taxon>
        <taxon>Metallibacterium</taxon>
    </lineage>
</organism>
<evidence type="ECO:0000313" key="3">
    <source>
        <dbReference type="EMBL" id="THD11544.1"/>
    </source>
</evidence>
<proteinExistence type="predicted"/>
<name>A0A4S3KTH8_9GAMM</name>
<evidence type="ECO:0000313" key="4">
    <source>
        <dbReference type="Proteomes" id="UP000307749"/>
    </source>
</evidence>
<dbReference type="PROSITE" id="PS52050">
    <property type="entry name" value="WYL"/>
    <property type="match status" value="1"/>
</dbReference>
<dbReference type="EMBL" id="MWQO01000011">
    <property type="protein sequence ID" value="THD11544.1"/>
    <property type="molecule type" value="Genomic_DNA"/>
</dbReference>
<dbReference type="RefSeq" id="WP_081126435.1">
    <property type="nucleotide sequence ID" value="NZ_LDOS01000001.1"/>
</dbReference>
<dbReference type="Pfam" id="PF13280">
    <property type="entry name" value="WYL"/>
    <property type="match status" value="1"/>
</dbReference>
<evidence type="ECO:0000259" key="1">
    <source>
        <dbReference type="Pfam" id="PF13280"/>
    </source>
</evidence>
<feature type="domain" description="WCX" evidence="2">
    <location>
        <begin position="273"/>
        <end position="344"/>
    </location>
</feature>
<dbReference type="STRING" id="993689.GCA_002077135_01115"/>
<accession>A0A4S3KTH8</accession>
<reference evidence="3 4" key="1">
    <citation type="submission" date="2017-02" db="EMBL/GenBank/DDBJ databases">
        <title>Whole genome sequencing of Metallibacterium scheffleri DSM 24874 (T).</title>
        <authorList>
            <person name="Kumar S."/>
            <person name="Patil P."/>
            <person name="Patil P.B."/>
        </authorList>
    </citation>
    <scope>NUCLEOTIDE SEQUENCE [LARGE SCALE GENOMIC DNA]</scope>
    <source>
        <strain evidence="3 4">DSM 24874</strain>
    </source>
</reference>
<feature type="domain" description="WYL" evidence="1">
    <location>
        <begin position="176"/>
        <end position="243"/>
    </location>
</feature>
<dbReference type="OrthoDB" id="8595817at2"/>